<dbReference type="Proteomes" id="UP000554520">
    <property type="component" value="Unassembled WGS sequence"/>
</dbReference>
<organism evidence="1 2">
    <name type="scientific">Phyllobacterium trifolii</name>
    <dbReference type="NCBI Taxonomy" id="300193"/>
    <lineage>
        <taxon>Bacteria</taxon>
        <taxon>Pseudomonadati</taxon>
        <taxon>Pseudomonadota</taxon>
        <taxon>Alphaproteobacteria</taxon>
        <taxon>Hyphomicrobiales</taxon>
        <taxon>Phyllobacteriaceae</taxon>
        <taxon>Phyllobacterium</taxon>
    </lineage>
</organism>
<sequence length="179" mass="19232">MGGERFRHPFVVVMSGSHLVARFRTTTAGIDAVLHIADAFAIIGTFGTDLGTFAACVLVVGCTEQHEMRRSAADLGAGEHQRKMLLLCVLASQFEAMTRRHRKASCVACQAFIDTGFHFGISVVHHEFLLHSTSLGLLVQPGGHVGDFLGLSVDDILGHVFAHLSLPFLSSALAMSIAY</sequence>
<dbReference type="AlphaFoldDB" id="A0A839UA99"/>
<name>A0A839UA99_9HYPH</name>
<dbReference type="EMBL" id="JACHXN010000009">
    <property type="protein sequence ID" value="MBB3146875.1"/>
    <property type="molecule type" value="Genomic_DNA"/>
</dbReference>
<proteinExistence type="predicted"/>
<evidence type="ECO:0000313" key="1">
    <source>
        <dbReference type="EMBL" id="MBB3146875.1"/>
    </source>
</evidence>
<comment type="caution">
    <text evidence="1">The sequence shown here is derived from an EMBL/GenBank/DDBJ whole genome shotgun (WGS) entry which is preliminary data.</text>
</comment>
<gene>
    <name evidence="1" type="ORF">FHS21_003291</name>
</gene>
<protein>
    <submittedName>
        <fullName evidence="1">Uncharacterized protein</fullName>
    </submittedName>
</protein>
<reference evidence="1 2" key="1">
    <citation type="submission" date="2020-08" db="EMBL/GenBank/DDBJ databases">
        <title>Genomic Encyclopedia of Type Strains, Phase III (KMG-III): the genomes of soil and plant-associated and newly described type strains.</title>
        <authorList>
            <person name="Whitman W."/>
        </authorList>
    </citation>
    <scope>NUCLEOTIDE SEQUENCE [LARGE SCALE GENOMIC DNA]</scope>
    <source>
        <strain evidence="1 2">CECT 7015</strain>
    </source>
</reference>
<keyword evidence="2" id="KW-1185">Reference proteome</keyword>
<accession>A0A839UA99</accession>
<evidence type="ECO:0000313" key="2">
    <source>
        <dbReference type="Proteomes" id="UP000554520"/>
    </source>
</evidence>